<dbReference type="RefSeq" id="WP_179786214.1">
    <property type="nucleotide sequence ID" value="NZ_BAAARR010000004.1"/>
</dbReference>
<dbReference type="GO" id="GO:0004477">
    <property type="term" value="F:methenyltetrahydrofolate cyclohydrolase activity"/>
    <property type="evidence" value="ECO:0007669"/>
    <property type="project" value="UniProtKB-UniRule"/>
</dbReference>
<gene>
    <name evidence="11" type="primary">folD</name>
    <name evidence="14" type="ORF">F4554_000928</name>
</gene>
<evidence type="ECO:0000256" key="3">
    <source>
        <dbReference type="ARBA" id="ARBA00022605"/>
    </source>
</evidence>
<reference evidence="14 15" key="1">
    <citation type="submission" date="2020-07" db="EMBL/GenBank/DDBJ databases">
        <title>Sequencing the genomes of 1000 actinobacteria strains.</title>
        <authorList>
            <person name="Klenk H.-P."/>
        </authorList>
    </citation>
    <scope>NUCLEOTIDE SEQUENCE [LARGE SCALE GENOMIC DNA]</scope>
    <source>
        <strain evidence="14 15">DSM 18448</strain>
    </source>
</reference>
<feature type="domain" description="Tetrahydrofolate dehydrogenase/cyclohydrolase catalytic" evidence="12">
    <location>
        <begin position="22"/>
        <end position="135"/>
    </location>
</feature>
<evidence type="ECO:0000256" key="7">
    <source>
        <dbReference type="ARBA" id="ARBA00023002"/>
    </source>
</evidence>
<evidence type="ECO:0000259" key="13">
    <source>
        <dbReference type="Pfam" id="PF02882"/>
    </source>
</evidence>
<evidence type="ECO:0000256" key="1">
    <source>
        <dbReference type="ARBA" id="ARBA00004777"/>
    </source>
</evidence>
<dbReference type="InterPro" id="IPR020631">
    <property type="entry name" value="THF_DH/CycHdrlase_NAD-bd_dom"/>
</dbReference>
<dbReference type="Proteomes" id="UP000579605">
    <property type="component" value="Unassembled WGS sequence"/>
</dbReference>
<feature type="binding site" evidence="11">
    <location>
        <position position="247"/>
    </location>
    <ligand>
        <name>NADP(+)</name>
        <dbReference type="ChEBI" id="CHEBI:58349"/>
    </ligand>
</feature>
<dbReference type="EC" id="3.5.4.9" evidence="11"/>
<evidence type="ECO:0000256" key="11">
    <source>
        <dbReference type="HAMAP-Rule" id="MF_01576"/>
    </source>
</evidence>
<keyword evidence="7 11" id="KW-0560">Oxidoreductase</keyword>
<keyword evidence="6 11" id="KW-0521">NADP</keyword>
<keyword evidence="8 11" id="KW-0368">Histidine biosynthesis</keyword>
<evidence type="ECO:0000256" key="8">
    <source>
        <dbReference type="ARBA" id="ARBA00023102"/>
    </source>
</evidence>
<feature type="binding site" evidence="11">
    <location>
        <begin position="181"/>
        <end position="183"/>
    </location>
    <ligand>
        <name>NADP(+)</name>
        <dbReference type="ChEBI" id="CHEBI:58349"/>
    </ligand>
</feature>
<dbReference type="EMBL" id="JACBZH010000001">
    <property type="protein sequence ID" value="NYH88290.1"/>
    <property type="molecule type" value="Genomic_DNA"/>
</dbReference>
<dbReference type="SUPFAM" id="SSF53223">
    <property type="entry name" value="Aminoacid dehydrogenase-like, N-terminal domain"/>
    <property type="match status" value="1"/>
</dbReference>
<dbReference type="AlphaFoldDB" id="A0A852ZGX8"/>
<evidence type="ECO:0000256" key="9">
    <source>
        <dbReference type="ARBA" id="ARBA00023167"/>
    </source>
</evidence>
<proteinExistence type="inferred from homology"/>
<dbReference type="EC" id="1.5.1.5" evidence="11"/>
<dbReference type="Gene3D" id="3.40.50.10860">
    <property type="entry name" value="Leucine Dehydrogenase, chain A, domain 1"/>
    <property type="match status" value="1"/>
</dbReference>
<dbReference type="Gene3D" id="3.40.50.720">
    <property type="entry name" value="NAD(P)-binding Rossmann-like Domain"/>
    <property type="match status" value="1"/>
</dbReference>
<dbReference type="UniPathway" id="UPA00193"/>
<dbReference type="Pfam" id="PF00763">
    <property type="entry name" value="THF_DHG_CYH"/>
    <property type="match status" value="1"/>
</dbReference>
<comment type="catalytic activity">
    <reaction evidence="11">
        <text>(6R)-5,10-methylene-5,6,7,8-tetrahydrofolate + NADP(+) = (6R)-5,10-methenyltetrahydrofolate + NADPH</text>
        <dbReference type="Rhea" id="RHEA:22812"/>
        <dbReference type="ChEBI" id="CHEBI:15636"/>
        <dbReference type="ChEBI" id="CHEBI:57455"/>
        <dbReference type="ChEBI" id="CHEBI:57783"/>
        <dbReference type="ChEBI" id="CHEBI:58349"/>
        <dbReference type="EC" id="1.5.1.5"/>
    </reaction>
</comment>
<comment type="similarity">
    <text evidence="11">Belongs to the tetrahydrofolate dehydrogenase/cyclohydrolase family.</text>
</comment>
<dbReference type="Pfam" id="PF02882">
    <property type="entry name" value="THF_DHG_CYH_C"/>
    <property type="match status" value="1"/>
</dbReference>
<dbReference type="InterPro" id="IPR000672">
    <property type="entry name" value="THF_DH/CycHdrlase"/>
</dbReference>
<evidence type="ECO:0000256" key="2">
    <source>
        <dbReference type="ARBA" id="ARBA00022563"/>
    </source>
</evidence>
<comment type="subunit">
    <text evidence="11">Homodimer.</text>
</comment>
<keyword evidence="3 11" id="KW-0028">Amino-acid biosynthesis</keyword>
<keyword evidence="2 11" id="KW-0554">One-carbon metabolism</keyword>
<keyword evidence="9 11" id="KW-0486">Methionine biosynthesis</keyword>
<dbReference type="SUPFAM" id="SSF51735">
    <property type="entry name" value="NAD(P)-binding Rossmann-fold domains"/>
    <property type="match status" value="1"/>
</dbReference>
<comment type="caution">
    <text evidence="14">The sequence shown here is derived from an EMBL/GenBank/DDBJ whole genome shotgun (WGS) entry which is preliminary data.</text>
</comment>
<evidence type="ECO:0000313" key="14">
    <source>
        <dbReference type="EMBL" id="NYH88290.1"/>
    </source>
</evidence>
<evidence type="ECO:0000256" key="5">
    <source>
        <dbReference type="ARBA" id="ARBA00022801"/>
    </source>
</evidence>
<evidence type="ECO:0000256" key="10">
    <source>
        <dbReference type="ARBA" id="ARBA00023268"/>
    </source>
</evidence>
<evidence type="ECO:0000313" key="15">
    <source>
        <dbReference type="Proteomes" id="UP000579605"/>
    </source>
</evidence>
<keyword evidence="4 11" id="KW-0658">Purine biosynthesis</keyword>
<organism evidence="14 15">
    <name type="scientific">Actinopolymorpha rutila</name>
    <dbReference type="NCBI Taxonomy" id="446787"/>
    <lineage>
        <taxon>Bacteria</taxon>
        <taxon>Bacillati</taxon>
        <taxon>Actinomycetota</taxon>
        <taxon>Actinomycetes</taxon>
        <taxon>Propionibacteriales</taxon>
        <taxon>Actinopolymorphaceae</taxon>
        <taxon>Actinopolymorpha</taxon>
    </lineage>
</organism>
<dbReference type="HAMAP" id="MF_01576">
    <property type="entry name" value="THF_DHG_CYH"/>
    <property type="match status" value="1"/>
</dbReference>
<dbReference type="PRINTS" id="PR00085">
    <property type="entry name" value="THFDHDRGNASE"/>
</dbReference>
<keyword evidence="15" id="KW-1185">Reference proteome</keyword>
<dbReference type="GO" id="GO:0000105">
    <property type="term" value="P:L-histidine biosynthetic process"/>
    <property type="evidence" value="ECO:0007669"/>
    <property type="project" value="UniProtKB-KW"/>
</dbReference>
<comment type="pathway">
    <text evidence="1 11">One-carbon metabolism; tetrahydrofolate interconversion.</text>
</comment>
<dbReference type="GO" id="GO:0004488">
    <property type="term" value="F:methylenetetrahydrofolate dehydrogenase (NADP+) activity"/>
    <property type="evidence" value="ECO:0007669"/>
    <property type="project" value="UniProtKB-UniRule"/>
</dbReference>
<evidence type="ECO:0000259" key="12">
    <source>
        <dbReference type="Pfam" id="PF00763"/>
    </source>
</evidence>
<keyword evidence="5 11" id="KW-0378">Hydrolase</keyword>
<evidence type="ECO:0000256" key="4">
    <source>
        <dbReference type="ARBA" id="ARBA00022755"/>
    </source>
</evidence>
<keyword evidence="10 11" id="KW-0511">Multifunctional enzyme</keyword>
<dbReference type="GO" id="GO:0009086">
    <property type="term" value="P:methionine biosynthetic process"/>
    <property type="evidence" value="ECO:0007669"/>
    <property type="project" value="UniProtKB-KW"/>
</dbReference>
<dbReference type="InterPro" id="IPR036291">
    <property type="entry name" value="NAD(P)-bd_dom_sf"/>
</dbReference>
<name>A0A852ZGX8_9ACTN</name>
<sequence>MTANAGSGDGGAARTGRTADRIDGRAVAAELDERTAADVARLTAAGIVPTLAVVVPTDDEGTAWYVRSIARAAKRLGITCLVDTLHGADAATLAGHLAARSADPAVHGVICQTPLPAGVTLADLGAAIAPDKDVDGANPTSLGLLAAGSVEAFAPATAQAVVEILRHEQVPLAGRRAVVVGRSTVVGKPAALLLLAEHATVTVCHSRSADLPALCREADVLVAAVGRPGLIGVDHVRPGAVVVDVGTNPTPDGGLVGDVDPAVAAVAGALTPVPGGVGPVTTALLHRHTALAAARTSGS</sequence>
<dbReference type="GO" id="GO:0035999">
    <property type="term" value="P:tetrahydrofolate interconversion"/>
    <property type="evidence" value="ECO:0007669"/>
    <property type="project" value="UniProtKB-UniRule"/>
</dbReference>
<comment type="caution">
    <text evidence="11">Lacks conserved residue(s) required for the propagation of feature annotation.</text>
</comment>
<dbReference type="CDD" id="cd01080">
    <property type="entry name" value="NAD_bind_m-THF_DH_Cyclohyd"/>
    <property type="match status" value="1"/>
</dbReference>
<accession>A0A852ZGX8</accession>
<comment type="catalytic activity">
    <reaction evidence="11">
        <text>(6R)-5,10-methenyltetrahydrofolate + H2O = (6R)-10-formyltetrahydrofolate + H(+)</text>
        <dbReference type="Rhea" id="RHEA:23700"/>
        <dbReference type="ChEBI" id="CHEBI:15377"/>
        <dbReference type="ChEBI" id="CHEBI:15378"/>
        <dbReference type="ChEBI" id="CHEBI:57455"/>
        <dbReference type="ChEBI" id="CHEBI:195366"/>
        <dbReference type="EC" id="3.5.4.9"/>
    </reaction>
</comment>
<comment type="function">
    <text evidence="11">Catalyzes the oxidation of 5,10-methylenetetrahydrofolate to 5,10-methenyltetrahydrofolate and then the hydrolysis of 5,10-methenyltetrahydrofolate to 10-formyltetrahydrofolate.</text>
</comment>
<dbReference type="PANTHER" id="PTHR48099:SF5">
    <property type="entry name" value="C-1-TETRAHYDROFOLATE SYNTHASE, CYTOPLASMIC"/>
    <property type="match status" value="1"/>
</dbReference>
<feature type="domain" description="Tetrahydrofolate dehydrogenase/cyclohydrolase NAD(P)-binding" evidence="13">
    <location>
        <begin position="155"/>
        <end position="295"/>
    </location>
</feature>
<protein>
    <recommendedName>
        <fullName evidence="11">Bifunctional protein FolD</fullName>
    </recommendedName>
    <domain>
        <recommendedName>
            <fullName evidence="11">Methylenetetrahydrofolate dehydrogenase</fullName>
            <ecNumber evidence="11">1.5.1.5</ecNumber>
        </recommendedName>
    </domain>
    <domain>
        <recommendedName>
            <fullName evidence="11">Methenyltetrahydrofolate cyclohydrolase</fullName>
            <ecNumber evidence="11">3.5.4.9</ecNumber>
        </recommendedName>
    </domain>
</protein>
<dbReference type="InterPro" id="IPR046346">
    <property type="entry name" value="Aminoacid_DH-like_N_sf"/>
</dbReference>
<dbReference type="PANTHER" id="PTHR48099">
    <property type="entry name" value="C-1-TETRAHYDROFOLATE SYNTHASE, CYTOPLASMIC-RELATED"/>
    <property type="match status" value="1"/>
</dbReference>
<dbReference type="InterPro" id="IPR020630">
    <property type="entry name" value="THF_DH/CycHdrlase_cat_dom"/>
</dbReference>
<dbReference type="GO" id="GO:0006164">
    <property type="term" value="P:purine nucleotide biosynthetic process"/>
    <property type="evidence" value="ECO:0007669"/>
    <property type="project" value="UniProtKB-KW"/>
</dbReference>
<dbReference type="GO" id="GO:0005829">
    <property type="term" value="C:cytosol"/>
    <property type="evidence" value="ECO:0007669"/>
    <property type="project" value="TreeGrafter"/>
</dbReference>
<evidence type="ECO:0000256" key="6">
    <source>
        <dbReference type="ARBA" id="ARBA00022857"/>
    </source>
</evidence>